<evidence type="ECO:0000256" key="2">
    <source>
        <dbReference type="ARBA" id="ARBA00022438"/>
    </source>
</evidence>
<reference evidence="6" key="1">
    <citation type="journal article" date="2023" name="bioRxiv">
        <title>Scaffold-level genome assemblies of two parasitoid biocontrol wasps reveal the parthenogenesis mechanism and an associated novel virus.</title>
        <authorList>
            <person name="Inwood S."/>
            <person name="Skelly J."/>
            <person name="Guhlin J."/>
            <person name="Harrop T."/>
            <person name="Goldson S."/>
            <person name="Dearden P."/>
        </authorList>
    </citation>
    <scope>NUCLEOTIDE SEQUENCE</scope>
    <source>
        <strain evidence="6">Irish</strain>
        <tissue evidence="6">Whole body</tissue>
    </source>
</reference>
<dbReference type="Proteomes" id="UP001168990">
    <property type="component" value="Unassembled WGS sequence"/>
</dbReference>
<comment type="caution">
    <text evidence="6">The sequence shown here is derived from an EMBL/GenBank/DDBJ whole genome shotgun (WGS) entry which is preliminary data.</text>
</comment>
<dbReference type="GO" id="GO:0030145">
    <property type="term" value="F:manganese ion binding"/>
    <property type="evidence" value="ECO:0007669"/>
    <property type="project" value="InterPro"/>
</dbReference>
<keyword evidence="7" id="KW-1185">Reference proteome</keyword>
<proteinExistence type="inferred from homology"/>
<dbReference type="GO" id="GO:0006508">
    <property type="term" value="P:proteolysis"/>
    <property type="evidence" value="ECO:0007669"/>
    <property type="project" value="UniProtKB-KW"/>
</dbReference>
<keyword evidence="2" id="KW-0031">Aminopeptidase</keyword>
<dbReference type="PRINTS" id="PR00481">
    <property type="entry name" value="LAMNOPPTDASE"/>
</dbReference>
<evidence type="ECO:0000256" key="3">
    <source>
        <dbReference type="ARBA" id="ARBA00022670"/>
    </source>
</evidence>
<feature type="domain" description="Cytosol aminopeptidase" evidence="5">
    <location>
        <begin position="181"/>
        <end position="424"/>
    </location>
</feature>
<dbReference type="Pfam" id="PF00883">
    <property type="entry name" value="Peptidase_M17"/>
    <property type="match status" value="1"/>
</dbReference>
<keyword evidence="4" id="KW-0378">Hydrolase</keyword>
<name>A0AA39KKK7_9HYME</name>
<reference evidence="6" key="2">
    <citation type="submission" date="2023-03" db="EMBL/GenBank/DDBJ databases">
        <authorList>
            <person name="Inwood S.N."/>
            <person name="Skelly J.G."/>
            <person name="Guhlin J."/>
            <person name="Harrop T.W.R."/>
            <person name="Goldson S.G."/>
            <person name="Dearden P.K."/>
        </authorList>
    </citation>
    <scope>NUCLEOTIDE SEQUENCE</scope>
    <source>
        <strain evidence="6">Irish</strain>
        <tissue evidence="6">Whole body</tissue>
    </source>
</reference>
<evidence type="ECO:0000256" key="4">
    <source>
        <dbReference type="ARBA" id="ARBA00022801"/>
    </source>
</evidence>
<evidence type="ECO:0000313" key="6">
    <source>
        <dbReference type="EMBL" id="KAK0164948.1"/>
    </source>
</evidence>
<dbReference type="GO" id="GO:0070006">
    <property type="term" value="F:metalloaminopeptidase activity"/>
    <property type="evidence" value="ECO:0007669"/>
    <property type="project" value="InterPro"/>
</dbReference>
<evidence type="ECO:0000256" key="1">
    <source>
        <dbReference type="ARBA" id="ARBA00009528"/>
    </source>
</evidence>
<dbReference type="PANTHER" id="PTHR11963">
    <property type="entry name" value="LEUCINE AMINOPEPTIDASE-RELATED"/>
    <property type="match status" value="1"/>
</dbReference>
<keyword evidence="3" id="KW-0645">Protease</keyword>
<dbReference type="InterPro" id="IPR011356">
    <property type="entry name" value="Leucine_aapep/pepB"/>
</dbReference>
<dbReference type="Gene3D" id="3.40.630.10">
    <property type="entry name" value="Zn peptidases"/>
    <property type="match status" value="1"/>
</dbReference>
<dbReference type="InterPro" id="IPR000819">
    <property type="entry name" value="Peptidase_M17_C"/>
</dbReference>
<dbReference type="SUPFAM" id="SSF53187">
    <property type="entry name" value="Zn-dependent exopeptidases"/>
    <property type="match status" value="1"/>
</dbReference>
<accession>A0AA39KKK7</accession>
<gene>
    <name evidence="6" type="ORF">PV328_003511</name>
</gene>
<dbReference type="GO" id="GO:0005737">
    <property type="term" value="C:cytoplasm"/>
    <property type="evidence" value="ECO:0007669"/>
    <property type="project" value="InterPro"/>
</dbReference>
<organism evidence="6 7">
    <name type="scientific">Microctonus aethiopoides</name>
    <dbReference type="NCBI Taxonomy" id="144406"/>
    <lineage>
        <taxon>Eukaryota</taxon>
        <taxon>Metazoa</taxon>
        <taxon>Ecdysozoa</taxon>
        <taxon>Arthropoda</taxon>
        <taxon>Hexapoda</taxon>
        <taxon>Insecta</taxon>
        <taxon>Pterygota</taxon>
        <taxon>Neoptera</taxon>
        <taxon>Endopterygota</taxon>
        <taxon>Hymenoptera</taxon>
        <taxon>Apocrita</taxon>
        <taxon>Ichneumonoidea</taxon>
        <taxon>Braconidae</taxon>
        <taxon>Euphorinae</taxon>
        <taxon>Microctonus</taxon>
    </lineage>
</organism>
<protein>
    <recommendedName>
        <fullName evidence="5">Cytosol aminopeptidase domain-containing protein</fullName>
    </recommendedName>
</protein>
<evidence type="ECO:0000313" key="7">
    <source>
        <dbReference type="Proteomes" id="UP001168990"/>
    </source>
</evidence>
<comment type="similarity">
    <text evidence="1">Belongs to the peptidase M17 family.</text>
</comment>
<dbReference type="EMBL" id="JAQQBS010001422">
    <property type="protein sequence ID" value="KAK0164948.1"/>
    <property type="molecule type" value="Genomic_DNA"/>
</dbReference>
<dbReference type="PANTHER" id="PTHR11963:SF48">
    <property type="entry name" value="DIPEPTIDASE B, ISOFORM A"/>
    <property type="match status" value="1"/>
</dbReference>
<sequence length="615" mass="66866">MSVDSRWLPCRVKIESDLSITGYDGIILVSSSPPGTNEPEPFKTVLYAASQIDAALSYIGGVLPINLPARRFIYSPTGPLNIDYHDVRSFNEAANRGVCRAIDAGVRCPMIVLQPDLRFENAELVTLLGALEALYVPLEVREISADRCYKACQLGVWSPICGKKLQGIVKLATMLESGRFVARDIGGATAERMTPCRVEEYVGELFHETSVTVQVVSDENTLLQEYPLFAAVNRAASAVPRYRGRIIFLTYEPQNSASILETILLVGKGVTYDTGSADVKAVDGMIGESRHKSGAGVCVGFLQVVNLLQPPTVKVVAALCIVRNSLGENGFVTDEIITAKSGQRIRIVNTDIEGRLCIADALFHIKEMALCSVNPHIFTIATVMASAKQAVGSGYSIVIDNVIARNANNAETLQASGELMGDPFEISRIRREDFESYHVGVDGDDLRQGLTTRVNYERIQQGPVAFLLIASGLNKHGMESSSPLKYTFVGITSHISADHDLAKPYHGNPILAMSYCYLIQGKCLTIRNDPPAEMQYVRDVDCKPDGGITSSYPRGIIGDSVKNPCIILPYTQPPVENPCRCTSERVAVTQIPADHMVAQSPCPPNVKRNGLKSTV</sequence>
<evidence type="ECO:0000259" key="5">
    <source>
        <dbReference type="Pfam" id="PF00883"/>
    </source>
</evidence>
<dbReference type="AlphaFoldDB" id="A0AA39KKK7"/>